<feature type="region of interest" description="Disordered" evidence="1">
    <location>
        <begin position="30"/>
        <end position="103"/>
    </location>
</feature>
<protein>
    <submittedName>
        <fullName evidence="2">Uncharacterized protein</fullName>
    </submittedName>
</protein>
<feature type="non-terminal residue" evidence="2">
    <location>
        <position position="130"/>
    </location>
</feature>
<comment type="caution">
    <text evidence="2">The sequence shown here is derived from an EMBL/GenBank/DDBJ whole genome shotgun (WGS) entry which is preliminary data.</text>
</comment>
<evidence type="ECO:0000313" key="3">
    <source>
        <dbReference type="Proteomes" id="UP001328107"/>
    </source>
</evidence>
<evidence type="ECO:0000256" key="1">
    <source>
        <dbReference type="SAM" id="MobiDB-lite"/>
    </source>
</evidence>
<name>A0AAN5I794_9BILA</name>
<dbReference type="EMBL" id="BTRK01000005">
    <property type="protein sequence ID" value="GMR53056.1"/>
    <property type="molecule type" value="Genomic_DNA"/>
</dbReference>
<sequence length="130" mass="13903">DLLATSEPGNEMEKGRNFFFSLRPSLLTGSNSIHSSSEEEEAASSQLQQEAGSLHHLPHSKAADMSWRWEQEAAEVEVEGPGGSESLLQQLQEGPSAAVSSQPRDSFAALIPANTISCLPLFLLPSLPSS</sequence>
<feature type="compositionally biased region" description="Polar residues" evidence="1">
    <location>
        <begin position="87"/>
        <end position="103"/>
    </location>
</feature>
<evidence type="ECO:0000313" key="2">
    <source>
        <dbReference type="EMBL" id="GMR53056.1"/>
    </source>
</evidence>
<keyword evidence="3" id="KW-1185">Reference proteome</keyword>
<reference evidence="3" key="1">
    <citation type="submission" date="2022-10" db="EMBL/GenBank/DDBJ databases">
        <title>Genome assembly of Pristionchus species.</title>
        <authorList>
            <person name="Yoshida K."/>
            <person name="Sommer R.J."/>
        </authorList>
    </citation>
    <scope>NUCLEOTIDE SEQUENCE [LARGE SCALE GENOMIC DNA]</scope>
    <source>
        <strain evidence="3">RS5460</strain>
    </source>
</reference>
<organism evidence="2 3">
    <name type="scientific">Pristionchus mayeri</name>
    <dbReference type="NCBI Taxonomy" id="1317129"/>
    <lineage>
        <taxon>Eukaryota</taxon>
        <taxon>Metazoa</taxon>
        <taxon>Ecdysozoa</taxon>
        <taxon>Nematoda</taxon>
        <taxon>Chromadorea</taxon>
        <taxon>Rhabditida</taxon>
        <taxon>Rhabditina</taxon>
        <taxon>Diplogasteromorpha</taxon>
        <taxon>Diplogasteroidea</taxon>
        <taxon>Neodiplogasteridae</taxon>
        <taxon>Pristionchus</taxon>
    </lineage>
</organism>
<proteinExistence type="predicted"/>
<dbReference type="Proteomes" id="UP001328107">
    <property type="component" value="Unassembled WGS sequence"/>
</dbReference>
<accession>A0AAN5I794</accession>
<gene>
    <name evidence="2" type="ORF">PMAYCL1PPCAC_23251</name>
</gene>
<dbReference type="AlphaFoldDB" id="A0AAN5I794"/>
<feature type="non-terminal residue" evidence="2">
    <location>
        <position position="1"/>
    </location>
</feature>